<dbReference type="EMBL" id="LT960611">
    <property type="protein sequence ID" value="SON50085.1"/>
    <property type="molecule type" value="Genomic_DNA"/>
</dbReference>
<dbReference type="PANTHER" id="PTHR33336:SF15">
    <property type="entry name" value="ABM DOMAIN-CONTAINING PROTEIN"/>
    <property type="match status" value="1"/>
</dbReference>
<dbReference type="PANTHER" id="PTHR33336">
    <property type="entry name" value="QUINOL MONOOXYGENASE YGIN-RELATED"/>
    <property type="match status" value="1"/>
</dbReference>
<protein>
    <submittedName>
        <fullName evidence="2">Antibiotic biosynthesis monooxygenase</fullName>
    </submittedName>
</protein>
<dbReference type="Proteomes" id="UP000235828">
    <property type="component" value="Chromosome A"/>
</dbReference>
<keyword evidence="2" id="KW-0503">Monooxygenase</keyword>
<dbReference type="SUPFAM" id="SSF54909">
    <property type="entry name" value="Dimeric alpha+beta barrel"/>
    <property type="match status" value="1"/>
</dbReference>
<name>A0A2N8ZDZ2_9VIBR</name>
<dbReference type="KEGG" id="vta:A2106"/>
<dbReference type="InterPro" id="IPR007138">
    <property type="entry name" value="ABM_dom"/>
</dbReference>
<feature type="domain" description="ABM" evidence="1">
    <location>
        <begin position="2"/>
        <end position="90"/>
    </location>
</feature>
<keyword evidence="2" id="KW-0560">Oxidoreductase</keyword>
<dbReference type="InterPro" id="IPR050744">
    <property type="entry name" value="AI-2_Isomerase_LsrG"/>
</dbReference>
<dbReference type="Gene3D" id="3.30.70.100">
    <property type="match status" value="1"/>
</dbReference>
<evidence type="ECO:0000313" key="3">
    <source>
        <dbReference type="Proteomes" id="UP000235828"/>
    </source>
</evidence>
<accession>A0A2N8ZDZ2</accession>
<dbReference type="Pfam" id="PF03992">
    <property type="entry name" value="ABM"/>
    <property type="match status" value="1"/>
</dbReference>
<organism evidence="2 3">
    <name type="scientific">Vibrio tapetis subsp. tapetis</name>
    <dbReference type="NCBI Taxonomy" id="1671868"/>
    <lineage>
        <taxon>Bacteria</taxon>
        <taxon>Pseudomonadati</taxon>
        <taxon>Pseudomonadota</taxon>
        <taxon>Gammaproteobacteria</taxon>
        <taxon>Vibrionales</taxon>
        <taxon>Vibrionaceae</taxon>
        <taxon>Vibrio</taxon>
    </lineage>
</organism>
<dbReference type="PROSITE" id="PS51725">
    <property type="entry name" value="ABM"/>
    <property type="match status" value="1"/>
</dbReference>
<dbReference type="RefSeq" id="WP_102522642.1">
    <property type="nucleotide sequence ID" value="NZ_LT960611.1"/>
</dbReference>
<dbReference type="InterPro" id="IPR011008">
    <property type="entry name" value="Dimeric_a/b-barrel"/>
</dbReference>
<evidence type="ECO:0000259" key="1">
    <source>
        <dbReference type="PROSITE" id="PS51725"/>
    </source>
</evidence>
<sequence>MIHLTATFHAKPGLEHQLRTLLQGMLTPTRAEPGNLRYQLFQAKSNSAKFTFQEQFADQATYDEHCKAEHFTALLISLEGLLSQEPEIIFYNELAA</sequence>
<keyword evidence="3" id="KW-1185">Reference proteome</keyword>
<dbReference type="OrthoDB" id="9812192at2"/>
<dbReference type="GO" id="GO:0004497">
    <property type="term" value="F:monooxygenase activity"/>
    <property type="evidence" value="ECO:0007669"/>
    <property type="project" value="UniProtKB-KW"/>
</dbReference>
<evidence type="ECO:0000313" key="2">
    <source>
        <dbReference type="EMBL" id="SON50085.1"/>
    </source>
</evidence>
<dbReference type="AlphaFoldDB" id="A0A2N8ZDZ2"/>
<gene>
    <name evidence="2" type="ORF">VTAP4600_A2106</name>
</gene>
<proteinExistence type="predicted"/>
<reference evidence="2 3" key="1">
    <citation type="submission" date="2017-10" db="EMBL/GenBank/DDBJ databases">
        <authorList>
            <person name="Banno H."/>
            <person name="Chua N.-H."/>
        </authorList>
    </citation>
    <scope>NUCLEOTIDE SEQUENCE [LARGE SCALE GENOMIC DNA]</scope>
    <source>
        <strain evidence="2">Vibrio tapetis CECT4600</strain>
    </source>
</reference>